<dbReference type="AlphaFoldDB" id="A0A933GME4"/>
<dbReference type="PANTHER" id="PTHR43153:SF1">
    <property type="entry name" value="ELECTRON TRANSFER FLAVOPROTEIN SUBUNIT ALPHA, MITOCHONDRIAL"/>
    <property type="match status" value="1"/>
</dbReference>
<keyword evidence="3" id="KW-0274">FAD</keyword>
<dbReference type="GO" id="GO:0033539">
    <property type="term" value="P:fatty acid beta-oxidation using acyl-CoA dehydrogenase"/>
    <property type="evidence" value="ECO:0007669"/>
    <property type="project" value="TreeGrafter"/>
</dbReference>
<reference evidence="5" key="1">
    <citation type="submission" date="2020-07" db="EMBL/GenBank/DDBJ databases">
        <title>Huge and variable diversity of episymbiotic CPR bacteria and DPANN archaea in groundwater ecosystems.</title>
        <authorList>
            <person name="He C.Y."/>
            <person name="Keren R."/>
            <person name="Whittaker M."/>
            <person name="Farag I.F."/>
            <person name="Doudna J."/>
            <person name="Cate J.H.D."/>
            <person name="Banfield J.F."/>
        </authorList>
    </citation>
    <scope>NUCLEOTIDE SEQUENCE</scope>
    <source>
        <strain evidence="5">NC_groundwater_1482_Ag_S-0.65um_47_24</strain>
    </source>
</reference>
<feature type="binding site" evidence="3">
    <location>
        <begin position="246"/>
        <end position="247"/>
    </location>
    <ligand>
        <name>FAD</name>
        <dbReference type="ChEBI" id="CHEBI:57692"/>
    </ligand>
</feature>
<keyword evidence="2" id="KW-0813">Transport</keyword>
<organism evidence="5 6">
    <name type="scientific">Tectimicrobiota bacterium</name>
    <dbReference type="NCBI Taxonomy" id="2528274"/>
    <lineage>
        <taxon>Bacteria</taxon>
        <taxon>Pseudomonadati</taxon>
        <taxon>Nitrospinota/Tectimicrobiota group</taxon>
        <taxon>Candidatus Tectimicrobiota</taxon>
    </lineage>
</organism>
<dbReference type="InterPro" id="IPR014729">
    <property type="entry name" value="Rossmann-like_a/b/a_fold"/>
</dbReference>
<name>A0A933GME4_UNCTE</name>
<protein>
    <submittedName>
        <fullName evidence="5">Electron transfer flavoprotein subunit alpha/FixB family protein</fullName>
    </submittedName>
</protein>
<dbReference type="GO" id="GO:0050660">
    <property type="term" value="F:flavin adenine dinucleotide binding"/>
    <property type="evidence" value="ECO:0007669"/>
    <property type="project" value="InterPro"/>
</dbReference>
<dbReference type="InterPro" id="IPR014731">
    <property type="entry name" value="ETF_asu_C"/>
</dbReference>
<evidence type="ECO:0000256" key="2">
    <source>
        <dbReference type="ARBA" id="ARBA00022982"/>
    </source>
</evidence>
<proteinExistence type="inferred from homology"/>
<evidence type="ECO:0000259" key="4">
    <source>
        <dbReference type="SMART" id="SM00893"/>
    </source>
</evidence>
<evidence type="ECO:0000313" key="6">
    <source>
        <dbReference type="Proteomes" id="UP000772181"/>
    </source>
</evidence>
<dbReference type="InterPro" id="IPR033947">
    <property type="entry name" value="ETF_alpha_N"/>
</dbReference>
<gene>
    <name evidence="5" type="ORF">HY730_02530</name>
</gene>
<evidence type="ECO:0000256" key="1">
    <source>
        <dbReference type="ARBA" id="ARBA00005817"/>
    </source>
</evidence>
<dbReference type="PIRSF" id="PIRSF000089">
    <property type="entry name" value="Electra_flavoP_a"/>
    <property type="match status" value="1"/>
</dbReference>
<keyword evidence="2" id="KW-0249">Electron transport</keyword>
<dbReference type="GO" id="GO:0009055">
    <property type="term" value="F:electron transfer activity"/>
    <property type="evidence" value="ECO:0007669"/>
    <property type="project" value="InterPro"/>
</dbReference>
<dbReference type="InterPro" id="IPR014730">
    <property type="entry name" value="ETF_a/b_N"/>
</dbReference>
<accession>A0A933GME4</accession>
<feature type="binding site" evidence="3">
    <location>
        <position position="298"/>
    </location>
    <ligand>
        <name>FAD</name>
        <dbReference type="ChEBI" id="CHEBI:57692"/>
    </ligand>
</feature>
<dbReference type="InterPro" id="IPR029035">
    <property type="entry name" value="DHS-like_NAD/FAD-binding_dom"/>
</dbReference>
<dbReference type="Pfam" id="PF00766">
    <property type="entry name" value="ETF_alpha"/>
    <property type="match status" value="1"/>
</dbReference>
<keyword evidence="3" id="KW-0285">Flavoprotein</keyword>
<dbReference type="EMBL" id="JACQWF010000118">
    <property type="protein sequence ID" value="MBI4595235.1"/>
    <property type="molecule type" value="Genomic_DNA"/>
</dbReference>
<dbReference type="SUPFAM" id="SSF52467">
    <property type="entry name" value="DHS-like NAD/FAD-binding domain"/>
    <property type="match status" value="1"/>
</dbReference>
<dbReference type="Proteomes" id="UP000772181">
    <property type="component" value="Unassembled WGS sequence"/>
</dbReference>
<dbReference type="CDD" id="cd01715">
    <property type="entry name" value="ETF_alpha"/>
    <property type="match status" value="1"/>
</dbReference>
<dbReference type="PANTHER" id="PTHR43153">
    <property type="entry name" value="ELECTRON TRANSFER FLAVOPROTEIN ALPHA"/>
    <property type="match status" value="1"/>
</dbReference>
<evidence type="ECO:0000256" key="3">
    <source>
        <dbReference type="PIRSR" id="PIRSR000089-1"/>
    </source>
</evidence>
<comment type="similarity">
    <text evidence="1">Belongs to the ETF alpha-subunit/FixB family.</text>
</comment>
<sequence length="339" mass="36878">MADRAFSGVWVIAEEKQGKILDVTLELLTEGRKIADRLDVELGTVLVGNYPEELGEEMVSYGADLAFMVTCPNFNDLDMPLYTKILTSIINHHKPEIILFGGTALGSQLSARVAARLNTGLSAHCIGLDLDEKGNLLQIVPGFGGNVLVTITCPNHRPQIASIMPGVFRKNPPLQRRGKVIVLAPENIQPDPEAPQLIETRKRETRGVPIDRAEVVVAGGAGMGSSTNWFLLEELAGFFHGAVGSTRPPVDEGWIEEESMIGQSGKSIRPNLYVGVALSGEMQHTVGIMEAKTIVAINKDPKAKIFQIADYGLVGDYLEILPLLIYEFKALKERKQALG</sequence>
<dbReference type="InterPro" id="IPR001308">
    <property type="entry name" value="ETF_a/FixB"/>
</dbReference>
<evidence type="ECO:0000313" key="5">
    <source>
        <dbReference type="EMBL" id="MBI4595235.1"/>
    </source>
</evidence>
<dbReference type="Gene3D" id="3.40.50.1220">
    <property type="entry name" value="TPP-binding domain"/>
    <property type="match status" value="1"/>
</dbReference>
<dbReference type="SMART" id="SM00893">
    <property type="entry name" value="ETF"/>
    <property type="match status" value="1"/>
</dbReference>
<dbReference type="Gene3D" id="3.40.50.620">
    <property type="entry name" value="HUPs"/>
    <property type="match status" value="1"/>
</dbReference>
<comment type="cofactor">
    <cofactor evidence="3">
        <name>FAD</name>
        <dbReference type="ChEBI" id="CHEBI:57692"/>
    </cofactor>
    <text evidence="3">Binds 1 FAD per dimer.</text>
</comment>
<comment type="caution">
    <text evidence="5">The sequence shown here is derived from an EMBL/GenBank/DDBJ whole genome shotgun (WGS) entry which is preliminary data.</text>
</comment>
<feature type="domain" description="Electron transfer flavoprotein alpha/beta-subunit N-terminal" evidence="4">
    <location>
        <begin position="9"/>
        <end position="192"/>
    </location>
</feature>
<dbReference type="SUPFAM" id="SSF52402">
    <property type="entry name" value="Adenine nucleotide alpha hydrolases-like"/>
    <property type="match status" value="1"/>
</dbReference>
<dbReference type="Pfam" id="PF01012">
    <property type="entry name" value="ETF"/>
    <property type="match status" value="1"/>
</dbReference>